<feature type="domain" description="C2H2-type" evidence="9">
    <location>
        <begin position="91"/>
        <end position="118"/>
    </location>
</feature>
<accession>A0A6J2XQM1</accession>
<dbReference type="InterPro" id="IPR050589">
    <property type="entry name" value="Ikaros_C2H2-ZF"/>
</dbReference>
<keyword evidence="7" id="KW-0539">Nucleus</keyword>
<feature type="domain" description="C2H2-type" evidence="9">
    <location>
        <begin position="22"/>
        <end position="49"/>
    </location>
</feature>
<dbReference type="InterPro" id="IPR036236">
    <property type="entry name" value="Znf_C2H2_sf"/>
</dbReference>
<evidence type="ECO:0000256" key="3">
    <source>
        <dbReference type="ARBA" id="ARBA00022737"/>
    </source>
</evidence>
<dbReference type="InParanoid" id="A0A6J2XQM1"/>
<keyword evidence="2" id="KW-0479">Metal-binding</keyword>
<dbReference type="Gene3D" id="3.30.160.60">
    <property type="entry name" value="Classic Zinc Finger"/>
    <property type="match status" value="6"/>
</dbReference>
<keyword evidence="3" id="KW-0677">Repeat</keyword>
<dbReference type="Proteomes" id="UP000504635">
    <property type="component" value="Unplaced"/>
</dbReference>
<dbReference type="SUPFAM" id="SSF57667">
    <property type="entry name" value="beta-beta-alpha zinc fingers"/>
    <property type="match status" value="5"/>
</dbReference>
<gene>
    <name evidence="11" type="primary">LOC115880007</name>
</gene>
<evidence type="ECO:0000256" key="4">
    <source>
        <dbReference type="ARBA" id="ARBA00022771"/>
    </source>
</evidence>
<evidence type="ECO:0000256" key="5">
    <source>
        <dbReference type="ARBA" id="ARBA00022833"/>
    </source>
</evidence>
<evidence type="ECO:0000313" key="11">
    <source>
        <dbReference type="RefSeq" id="XP_030752964.1"/>
    </source>
</evidence>
<dbReference type="PANTHER" id="PTHR24404:SF114">
    <property type="entry name" value="KLUMPFUSS, ISOFORM B-RELATED"/>
    <property type="match status" value="1"/>
</dbReference>
<sequence length="534" mass="62734">MDNVDEVIDLKPRLKESRKNVYGCAICGFQTLYRSNLRKHNMVHLAPEERHLLKKSQKKVKCSICDYRTRDMTNLRQHEAVHLAPEERELFGCTHCEKKYMSEKGLKAHLKDHSDSRLPMPELKESQKKMRCSNCDYHTSRISDLRRHEAVHLALEERQLFGCTHCEKKYTTKHGLKEHLRDIHLEDIHSNFKSQKVEKKDYRCAICGYQTLERSNFYRHKKIHLAPKERQLFCCTHCDKKYASKCSLQYHFGYVHTDPRSEDAQKNIHKCSNCDYQTIIMSNFKQHQKIHLAPEERQMFACTHCDKKYRNKDNLKHHIEKKHNVSRPNGGQKQVYSCTICGYETPRQFNFNTHKQIHLAPEERQLFACRQCDKKYTSNQTLQRHIKCSHVDSRNADCISPNNKVILDSLKIEVNNDVPLLENHKNAACLSVTSVPSKIKSEIFFKTEIEDDSPVLNNNIHADLENTDCLSVTNEVKSEDFLKIKIDDVPFFNKDMPDYFKNSEDFSVSKKIKLEDFIKMEPDDAPLLDEDRAF</sequence>
<dbReference type="GO" id="GO:0003700">
    <property type="term" value="F:DNA-binding transcription factor activity"/>
    <property type="evidence" value="ECO:0007669"/>
    <property type="project" value="TreeGrafter"/>
</dbReference>
<comment type="subcellular location">
    <subcellularLocation>
        <location evidence="1">Nucleus</location>
    </subcellularLocation>
</comment>
<dbReference type="OrthoDB" id="3561125at2759"/>
<dbReference type="AlphaFoldDB" id="A0A6J2XQM1"/>
<dbReference type="FunCoup" id="A0A6J2XQM1">
    <property type="interactions" value="374"/>
</dbReference>
<evidence type="ECO:0000256" key="8">
    <source>
        <dbReference type="PROSITE-ProRule" id="PRU00042"/>
    </source>
</evidence>
<dbReference type="KEGG" id="soy:115880007"/>
<keyword evidence="6" id="KW-0238">DNA-binding</keyword>
<keyword evidence="4 8" id="KW-0863">Zinc-finger</keyword>
<feature type="domain" description="C2H2-type" evidence="9">
    <location>
        <begin position="233"/>
        <end position="261"/>
    </location>
</feature>
<dbReference type="GO" id="GO:0000978">
    <property type="term" value="F:RNA polymerase II cis-regulatory region sequence-specific DNA binding"/>
    <property type="evidence" value="ECO:0007669"/>
    <property type="project" value="TreeGrafter"/>
</dbReference>
<feature type="domain" description="C2H2-type" evidence="9">
    <location>
        <begin position="161"/>
        <end position="194"/>
    </location>
</feature>
<dbReference type="GO" id="GO:0006357">
    <property type="term" value="P:regulation of transcription by RNA polymerase II"/>
    <property type="evidence" value="ECO:0007669"/>
    <property type="project" value="TreeGrafter"/>
</dbReference>
<dbReference type="GO" id="GO:0005634">
    <property type="term" value="C:nucleus"/>
    <property type="evidence" value="ECO:0007669"/>
    <property type="project" value="UniProtKB-SubCell"/>
</dbReference>
<keyword evidence="5" id="KW-0862">Zinc</keyword>
<feature type="domain" description="C2H2-type" evidence="9">
    <location>
        <begin position="367"/>
        <end position="395"/>
    </location>
</feature>
<evidence type="ECO:0000259" key="9">
    <source>
        <dbReference type="PROSITE" id="PS50157"/>
    </source>
</evidence>
<evidence type="ECO:0000256" key="2">
    <source>
        <dbReference type="ARBA" id="ARBA00022723"/>
    </source>
</evidence>
<feature type="domain" description="C2H2-type" evidence="9">
    <location>
        <begin position="202"/>
        <end position="229"/>
    </location>
</feature>
<dbReference type="GO" id="GO:0008270">
    <property type="term" value="F:zinc ion binding"/>
    <property type="evidence" value="ECO:0007669"/>
    <property type="project" value="UniProtKB-KW"/>
</dbReference>
<dbReference type="GeneID" id="115880007"/>
<dbReference type="PROSITE" id="PS50157">
    <property type="entry name" value="ZINC_FINGER_C2H2_2"/>
    <property type="match status" value="10"/>
</dbReference>
<evidence type="ECO:0000313" key="10">
    <source>
        <dbReference type="Proteomes" id="UP000504635"/>
    </source>
</evidence>
<dbReference type="InterPro" id="IPR013087">
    <property type="entry name" value="Znf_C2H2_type"/>
</dbReference>
<evidence type="ECO:0000256" key="7">
    <source>
        <dbReference type="ARBA" id="ARBA00023242"/>
    </source>
</evidence>
<dbReference type="Pfam" id="PF00096">
    <property type="entry name" value="zf-C2H2"/>
    <property type="match status" value="1"/>
</dbReference>
<feature type="domain" description="C2H2-type" evidence="9">
    <location>
        <begin position="130"/>
        <end position="157"/>
    </location>
</feature>
<name>A0A6J2XQM1_SITOR</name>
<dbReference type="SMART" id="SM00355">
    <property type="entry name" value="ZnF_C2H2"/>
    <property type="match status" value="11"/>
</dbReference>
<protein>
    <submittedName>
        <fullName evidence="11">Gastrula zinc finger protein XlCGF26.1-like isoform X1</fullName>
    </submittedName>
</protein>
<reference evidence="11" key="1">
    <citation type="submission" date="2025-08" db="UniProtKB">
        <authorList>
            <consortium name="RefSeq"/>
        </authorList>
    </citation>
    <scope>IDENTIFICATION</scope>
    <source>
        <tissue evidence="11">Gonads</tissue>
    </source>
</reference>
<dbReference type="PANTHER" id="PTHR24404">
    <property type="entry name" value="ZINC FINGER PROTEIN"/>
    <property type="match status" value="1"/>
</dbReference>
<dbReference type="PROSITE" id="PS00028">
    <property type="entry name" value="ZINC_FINGER_C2H2_1"/>
    <property type="match status" value="5"/>
</dbReference>
<dbReference type="RefSeq" id="XP_030752964.1">
    <property type="nucleotide sequence ID" value="XM_030897104.1"/>
</dbReference>
<evidence type="ECO:0000256" key="1">
    <source>
        <dbReference type="ARBA" id="ARBA00004123"/>
    </source>
</evidence>
<feature type="domain" description="C2H2-type" evidence="9">
    <location>
        <begin position="300"/>
        <end position="328"/>
    </location>
</feature>
<feature type="domain" description="C2H2-type" evidence="9">
    <location>
        <begin position="336"/>
        <end position="363"/>
    </location>
</feature>
<feature type="domain" description="C2H2-type" evidence="9">
    <location>
        <begin position="269"/>
        <end position="296"/>
    </location>
</feature>
<organism evidence="10 11">
    <name type="scientific">Sitophilus oryzae</name>
    <name type="common">Rice weevil</name>
    <name type="synonym">Curculio oryzae</name>
    <dbReference type="NCBI Taxonomy" id="7048"/>
    <lineage>
        <taxon>Eukaryota</taxon>
        <taxon>Metazoa</taxon>
        <taxon>Ecdysozoa</taxon>
        <taxon>Arthropoda</taxon>
        <taxon>Hexapoda</taxon>
        <taxon>Insecta</taxon>
        <taxon>Pterygota</taxon>
        <taxon>Neoptera</taxon>
        <taxon>Endopterygota</taxon>
        <taxon>Coleoptera</taxon>
        <taxon>Polyphaga</taxon>
        <taxon>Cucujiformia</taxon>
        <taxon>Curculionidae</taxon>
        <taxon>Dryophthorinae</taxon>
        <taxon>Sitophilus</taxon>
    </lineage>
</organism>
<proteinExistence type="predicted"/>
<evidence type="ECO:0000256" key="6">
    <source>
        <dbReference type="ARBA" id="ARBA00023125"/>
    </source>
</evidence>
<keyword evidence="10" id="KW-1185">Reference proteome</keyword>